<comment type="similarity">
    <text evidence="1">Belongs to the GLTP family.</text>
</comment>
<name>H3AAF5_LATCH</name>
<feature type="domain" description="Glycolipid transfer protein" evidence="2">
    <location>
        <begin position="1"/>
        <end position="139"/>
    </location>
</feature>
<sequence length="177" mass="20172">CRFINALGALFTFISQEAMQKVNILMHYQRGRRSQEYQTARSMMKFELEHDLIDFKEPPGSGSMPSGSRTFLRLHRALNWLQLLLLKLGSSSGEDSTSAMCAEAYEQALARYHSWFVRQAAAVAFLSMPSRDTLFDILCAQEETQAKLILGRTVKTISRVYNITQELYRAQGLLELP</sequence>
<organism evidence="3 4">
    <name type="scientific">Latimeria chalumnae</name>
    <name type="common">Coelacanth</name>
    <dbReference type="NCBI Taxonomy" id="7897"/>
    <lineage>
        <taxon>Eukaryota</taxon>
        <taxon>Metazoa</taxon>
        <taxon>Chordata</taxon>
        <taxon>Craniata</taxon>
        <taxon>Vertebrata</taxon>
        <taxon>Euteleostomi</taxon>
        <taxon>Coelacanthiformes</taxon>
        <taxon>Coelacanthidae</taxon>
        <taxon>Latimeria</taxon>
    </lineage>
</organism>
<dbReference type="InterPro" id="IPR036497">
    <property type="entry name" value="GLTP_sf"/>
</dbReference>
<dbReference type="Proteomes" id="UP000008672">
    <property type="component" value="Unassembled WGS sequence"/>
</dbReference>
<dbReference type="GO" id="GO:0005829">
    <property type="term" value="C:cytosol"/>
    <property type="evidence" value="ECO:0007669"/>
    <property type="project" value="TreeGrafter"/>
</dbReference>
<dbReference type="GO" id="GO:0016020">
    <property type="term" value="C:membrane"/>
    <property type="evidence" value="ECO:0007669"/>
    <property type="project" value="TreeGrafter"/>
</dbReference>
<dbReference type="PANTHER" id="PTHR10219:SF19">
    <property type="entry name" value="GLYCOLIPID TRANSFER PROTEIN DOMAIN-CONTAINING PROTEIN 2"/>
    <property type="match status" value="1"/>
</dbReference>
<dbReference type="PANTHER" id="PTHR10219">
    <property type="entry name" value="GLYCOLIPID TRANSFER PROTEIN-RELATED"/>
    <property type="match status" value="1"/>
</dbReference>
<dbReference type="OMA" id="ICANEGP"/>
<dbReference type="InterPro" id="IPR014830">
    <property type="entry name" value="Glycolipid_transfer_prot_dom"/>
</dbReference>
<reference evidence="3" key="2">
    <citation type="submission" date="2025-08" db="UniProtKB">
        <authorList>
            <consortium name="Ensembl"/>
        </authorList>
    </citation>
    <scope>IDENTIFICATION</scope>
</reference>
<dbReference type="Pfam" id="PF08718">
    <property type="entry name" value="GLTP"/>
    <property type="match status" value="1"/>
</dbReference>
<dbReference type="FunFam" id="1.10.3520.10:FF:000002">
    <property type="entry name" value="Ceramide-1-phosphate transfer protein"/>
    <property type="match status" value="1"/>
</dbReference>
<dbReference type="SUPFAM" id="SSF110004">
    <property type="entry name" value="Glycolipid transfer protein, GLTP"/>
    <property type="match status" value="1"/>
</dbReference>
<keyword evidence="4" id="KW-1185">Reference proteome</keyword>
<dbReference type="STRING" id="7897.ENSLACP00000006626"/>
<dbReference type="GO" id="GO:1902388">
    <property type="term" value="F:ceramide 1-phosphate transfer activity"/>
    <property type="evidence" value="ECO:0007669"/>
    <property type="project" value="TreeGrafter"/>
</dbReference>
<evidence type="ECO:0000259" key="2">
    <source>
        <dbReference type="Pfam" id="PF08718"/>
    </source>
</evidence>
<proteinExistence type="inferred from homology"/>
<dbReference type="GO" id="GO:1902387">
    <property type="term" value="F:ceramide 1-phosphate binding"/>
    <property type="evidence" value="ECO:0007669"/>
    <property type="project" value="TreeGrafter"/>
</dbReference>
<evidence type="ECO:0000313" key="3">
    <source>
        <dbReference type="Ensembl" id="ENSLACP00000006626.1"/>
    </source>
</evidence>
<dbReference type="Gene3D" id="1.10.3520.10">
    <property type="entry name" value="Glycolipid transfer protein"/>
    <property type="match status" value="1"/>
</dbReference>
<reference evidence="4" key="1">
    <citation type="submission" date="2011-08" db="EMBL/GenBank/DDBJ databases">
        <title>The draft genome of Latimeria chalumnae.</title>
        <authorList>
            <person name="Di Palma F."/>
            <person name="Alfoldi J."/>
            <person name="Johnson J."/>
            <person name="Berlin A."/>
            <person name="Gnerre S."/>
            <person name="Jaffe D."/>
            <person name="MacCallum I."/>
            <person name="Young S."/>
            <person name="Walker B.J."/>
            <person name="Lander E."/>
            <person name="Lindblad-Toh K."/>
        </authorList>
    </citation>
    <scope>NUCLEOTIDE SEQUENCE [LARGE SCALE GENOMIC DNA]</scope>
    <source>
        <strain evidence="4">Wild caught</strain>
    </source>
</reference>
<evidence type="ECO:0000313" key="4">
    <source>
        <dbReference type="Proteomes" id="UP000008672"/>
    </source>
</evidence>
<dbReference type="eggNOG" id="KOG4189">
    <property type="taxonomic scope" value="Eukaryota"/>
</dbReference>
<protein>
    <recommendedName>
        <fullName evidence="2">Glycolipid transfer protein domain-containing protein</fullName>
    </recommendedName>
</protein>
<dbReference type="EMBL" id="AFYH01043054">
    <property type="status" value="NOT_ANNOTATED_CDS"/>
    <property type="molecule type" value="Genomic_DNA"/>
</dbReference>
<dbReference type="InParanoid" id="H3AAF5"/>
<dbReference type="GO" id="GO:0032691">
    <property type="term" value="P:negative regulation of interleukin-1 beta production"/>
    <property type="evidence" value="ECO:0007669"/>
    <property type="project" value="UniProtKB-ARBA"/>
</dbReference>
<dbReference type="HOGENOM" id="CLU_079649_1_0_1"/>
<dbReference type="AlphaFoldDB" id="H3AAF5"/>
<reference evidence="3" key="3">
    <citation type="submission" date="2025-09" db="UniProtKB">
        <authorList>
            <consortium name="Ensembl"/>
        </authorList>
    </citation>
    <scope>IDENTIFICATION</scope>
</reference>
<evidence type="ECO:0000256" key="1">
    <source>
        <dbReference type="ARBA" id="ARBA00007148"/>
    </source>
</evidence>
<dbReference type="GeneTree" id="ENSGT00940000167092"/>
<accession>H3AAF5</accession>
<dbReference type="Ensembl" id="ENSLACT00000006680.1">
    <property type="protein sequence ID" value="ENSLACP00000006626.1"/>
    <property type="gene ID" value="ENSLACG00000005877.1"/>
</dbReference>